<dbReference type="NCBIfam" id="NF007807">
    <property type="entry name" value="PRK10514.1"/>
    <property type="match status" value="1"/>
</dbReference>
<evidence type="ECO:0000259" key="3">
    <source>
        <dbReference type="PROSITE" id="PS51186"/>
    </source>
</evidence>
<dbReference type="InterPro" id="IPR016181">
    <property type="entry name" value="Acyl_CoA_acyltransferase"/>
</dbReference>
<protein>
    <submittedName>
        <fullName evidence="4">N-acetyltransferase GCN5</fullName>
    </submittedName>
</protein>
<dbReference type="InterPro" id="IPR000182">
    <property type="entry name" value="GNAT_dom"/>
</dbReference>
<dbReference type="PROSITE" id="PS51186">
    <property type="entry name" value="GNAT"/>
    <property type="match status" value="1"/>
</dbReference>
<keyword evidence="1 4" id="KW-0808">Transferase</keyword>
<gene>
    <name evidence="4" type="ORF">NHU_02189</name>
</gene>
<evidence type="ECO:0000256" key="2">
    <source>
        <dbReference type="ARBA" id="ARBA00023315"/>
    </source>
</evidence>
<dbReference type="Gene3D" id="3.40.630.30">
    <property type="match status" value="1"/>
</dbReference>
<dbReference type="PANTHER" id="PTHR43800">
    <property type="entry name" value="PEPTIDYL-LYSINE N-ACETYLTRANSFERASE YJAB"/>
    <property type="match status" value="1"/>
</dbReference>
<feature type="domain" description="N-acetyltransferase" evidence="3">
    <location>
        <begin position="2"/>
        <end position="143"/>
    </location>
</feature>
<proteinExistence type="predicted"/>
<sequence length="153" mass="16767">MENLRPSTPKDMPRVIDIWRRAVDATHGFLAPEDRADIERELAAFLPKVPLCLAVDDADVAQGFMLLHEGHMEALFVDPACHGRGIGSALIRFALKAHPGLTTDVNEANRRALAFYEARGFEKTGRSALDGQGRPYPLVHLRHRSAGSAASDT</sequence>
<dbReference type="Proteomes" id="UP000064912">
    <property type="component" value="Chromosome"/>
</dbReference>
<keyword evidence="2" id="KW-0012">Acyltransferase</keyword>
<dbReference type="EMBL" id="AP014800">
    <property type="protein sequence ID" value="BAQ69343.1"/>
    <property type="molecule type" value="Genomic_DNA"/>
</dbReference>
<evidence type="ECO:0000256" key="1">
    <source>
        <dbReference type="ARBA" id="ARBA00022679"/>
    </source>
</evidence>
<dbReference type="PATRIC" id="fig|35806.4.peg.2254"/>
<reference evidence="4 5" key="1">
    <citation type="submission" date="2015-02" db="EMBL/GenBank/DDBJ databases">
        <title>Genome sequene of Rhodovulum sulfidophilum DSM 2351.</title>
        <authorList>
            <person name="Nagao N."/>
        </authorList>
    </citation>
    <scope>NUCLEOTIDE SEQUENCE [LARGE SCALE GENOMIC DNA]</scope>
    <source>
        <strain evidence="4 5">DSM 2351</strain>
    </source>
</reference>
<accession>A0A0D6B2F1</accession>
<evidence type="ECO:0000313" key="4">
    <source>
        <dbReference type="EMBL" id="BAQ69343.1"/>
    </source>
</evidence>
<organism evidence="4 5">
    <name type="scientific">Rhodovulum sulfidophilum</name>
    <name type="common">Rhodobacter sulfidophilus</name>
    <dbReference type="NCBI Taxonomy" id="35806"/>
    <lineage>
        <taxon>Bacteria</taxon>
        <taxon>Pseudomonadati</taxon>
        <taxon>Pseudomonadota</taxon>
        <taxon>Alphaproteobacteria</taxon>
        <taxon>Rhodobacterales</taxon>
        <taxon>Paracoccaceae</taxon>
        <taxon>Rhodovulum</taxon>
    </lineage>
</organism>
<evidence type="ECO:0000313" key="5">
    <source>
        <dbReference type="Proteomes" id="UP000064912"/>
    </source>
</evidence>
<name>A0A0D6B2F1_RHOSU</name>
<dbReference type="AlphaFoldDB" id="A0A0D6B2F1"/>
<dbReference type="eggNOG" id="COG0456">
    <property type="taxonomic scope" value="Bacteria"/>
</dbReference>
<dbReference type="SUPFAM" id="SSF55729">
    <property type="entry name" value="Acyl-CoA N-acyltransferases (Nat)"/>
    <property type="match status" value="1"/>
</dbReference>
<dbReference type="GO" id="GO:0016747">
    <property type="term" value="F:acyltransferase activity, transferring groups other than amino-acyl groups"/>
    <property type="evidence" value="ECO:0007669"/>
    <property type="project" value="InterPro"/>
</dbReference>
<dbReference type="KEGG" id="rsu:NHU_02189"/>
<dbReference type="Pfam" id="PF13508">
    <property type="entry name" value="Acetyltransf_7"/>
    <property type="match status" value="1"/>
</dbReference>
<dbReference type="PANTHER" id="PTHR43800:SF1">
    <property type="entry name" value="PEPTIDYL-LYSINE N-ACETYLTRANSFERASE YJAB"/>
    <property type="match status" value="1"/>
</dbReference>
<dbReference type="CDD" id="cd04301">
    <property type="entry name" value="NAT_SF"/>
    <property type="match status" value="1"/>
</dbReference>